<sequence length="87" mass="10010">MLDGNGSDNIGQFILSGTYSKHNRQINMIQAYQTGTGNSKLNIGHRCRYELTWNKEKRIFQGPIYVTFEETTVEDGLYEMWSTVSEP</sequence>
<evidence type="ECO:0000313" key="2">
    <source>
        <dbReference type="EMBL" id="CAF5093790.1"/>
    </source>
</evidence>
<protein>
    <submittedName>
        <fullName evidence="1">Uncharacterized protein</fullName>
    </submittedName>
</protein>
<gene>
    <name evidence="2" type="ORF">BYL167_LOCUS63491</name>
    <name evidence="1" type="ORF">MBJ925_LOCUS14243</name>
</gene>
<dbReference type="EMBL" id="CAJOBH010236747">
    <property type="protein sequence ID" value="CAF5093790.1"/>
    <property type="molecule type" value="Genomic_DNA"/>
</dbReference>
<name>A0A816Q6E0_9BILA</name>
<evidence type="ECO:0000313" key="1">
    <source>
        <dbReference type="EMBL" id="CAF2057390.1"/>
    </source>
</evidence>
<organism evidence="1 3">
    <name type="scientific">Rotaria magnacalcarata</name>
    <dbReference type="NCBI Taxonomy" id="392030"/>
    <lineage>
        <taxon>Eukaryota</taxon>
        <taxon>Metazoa</taxon>
        <taxon>Spiralia</taxon>
        <taxon>Gnathifera</taxon>
        <taxon>Rotifera</taxon>
        <taxon>Eurotatoria</taxon>
        <taxon>Bdelloidea</taxon>
        <taxon>Philodinida</taxon>
        <taxon>Philodinidae</taxon>
        <taxon>Rotaria</taxon>
    </lineage>
</organism>
<proteinExistence type="predicted"/>
<dbReference type="Proteomes" id="UP000681967">
    <property type="component" value="Unassembled WGS sequence"/>
</dbReference>
<dbReference type="EMBL" id="CAJNRE010006638">
    <property type="protein sequence ID" value="CAF2057390.1"/>
    <property type="molecule type" value="Genomic_DNA"/>
</dbReference>
<evidence type="ECO:0000313" key="3">
    <source>
        <dbReference type="Proteomes" id="UP000663824"/>
    </source>
</evidence>
<dbReference type="Proteomes" id="UP000663824">
    <property type="component" value="Unassembled WGS sequence"/>
</dbReference>
<dbReference type="AlphaFoldDB" id="A0A816Q6E0"/>
<reference evidence="1" key="1">
    <citation type="submission" date="2021-02" db="EMBL/GenBank/DDBJ databases">
        <authorList>
            <person name="Nowell W R."/>
        </authorList>
    </citation>
    <scope>NUCLEOTIDE SEQUENCE</scope>
</reference>
<accession>A0A816Q6E0</accession>
<comment type="caution">
    <text evidence="1">The sequence shown here is derived from an EMBL/GenBank/DDBJ whole genome shotgun (WGS) entry which is preliminary data.</text>
</comment>
<feature type="non-terminal residue" evidence="1">
    <location>
        <position position="1"/>
    </location>
</feature>